<reference evidence="4" key="3">
    <citation type="submission" date="2015-06" db="UniProtKB">
        <authorList>
            <consortium name="EnsemblProtists"/>
        </authorList>
    </citation>
    <scope>IDENTIFICATION</scope>
</reference>
<dbReference type="EnsemblProtists" id="EKX36511">
    <property type="protein sequence ID" value="EKX36511"/>
    <property type="gene ID" value="GUITHDRAFT_165715"/>
</dbReference>
<dbReference type="InterPro" id="IPR052394">
    <property type="entry name" value="LRR-containing"/>
</dbReference>
<dbReference type="SUPFAM" id="SSF52047">
    <property type="entry name" value="RNI-like"/>
    <property type="match status" value="2"/>
</dbReference>
<dbReference type="Proteomes" id="UP000011087">
    <property type="component" value="Unassembled WGS sequence"/>
</dbReference>
<feature type="compositionally biased region" description="Basic and acidic residues" evidence="2">
    <location>
        <begin position="562"/>
        <end position="578"/>
    </location>
</feature>
<dbReference type="Gene3D" id="3.80.10.10">
    <property type="entry name" value="Ribonuclease Inhibitor"/>
    <property type="match status" value="3"/>
</dbReference>
<proteinExistence type="predicted"/>
<evidence type="ECO:0000256" key="1">
    <source>
        <dbReference type="SAM" id="Coils"/>
    </source>
</evidence>
<keyword evidence="1" id="KW-0175">Coiled coil</keyword>
<accession>L1IJU8</accession>
<feature type="compositionally biased region" description="Basic and acidic residues" evidence="2">
    <location>
        <begin position="685"/>
        <end position="709"/>
    </location>
</feature>
<feature type="region of interest" description="Disordered" evidence="2">
    <location>
        <begin position="635"/>
        <end position="709"/>
    </location>
</feature>
<dbReference type="PANTHER" id="PTHR24114:SF2">
    <property type="entry name" value="F-BOX DOMAIN-CONTAINING PROTEIN-RELATED"/>
    <property type="match status" value="1"/>
</dbReference>
<organism evidence="3">
    <name type="scientific">Guillardia theta (strain CCMP2712)</name>
    <name type="common">Cryptophyte</name>
    <dbReference type="NCBI Taxonomy" id="905079"/>
    <lineage>
        <taxon>Eukaryota</taxon>
        <taxon>Cryptophyceae</taxon>
        <taxon>Pyrenomonadales</taxon>
        <taxon>Geminigeraceae</taxon>
        <taxon>Guillardia</taxon>
    </lineage>
</organism>
<dbReference type="OMA" id="QRNDYQV"/>
<dbReference type="PaxDb" id="55529-EKX36511"/>
<dbReference type="OrthoDB" id="120976at2759"/>
<evidence type="ECO:0000313" key="3">
    <source>
        <dbReference type="EMBL" id="EKX36511.1"/>
    </source>
</evidence>
<evidence type="ECO:0000256" key="2">
    <source>
        <dbReference type="SAM" id="MobiDB-lite"/>
    </source>
</evidence>
<dbReference type="HOGENOM" id="CLU_389558_0_0_1"/>
<keyword evidence="5" id="KW-1185">Reference proteome</keyword>
<sequence>MGGEMQAEVVEDLCLAFCRDTRSDSSSTAAEKFRHALITNANGEEVRLNQLRLGIHSGVALSKALKTMMLSSLNLHGNVLRDVGAIALLQLLRGHETLRHLNLGSNDITHDGGIAFARELSTLRLLSLELGSDLSSMYTNRFNNKVGVAFGEQLSANTILRKLGLSNTGIGRMEDKQEDEKQEAAQSLGRMLKVNTTLEELKVASNNFGTVGSVLILKGLMENSALVELDLSGNNAGADAGVMAGETLTTNSTLTCFSLARNKIGFHGTSAMAAALVSNSRLTVLDLSDTQMQDRGCIAMANALESNCCLTHFNGSRNGISEQGGLAWADTLWANSTLKSLNLSENPLGDEVAVNIAGKNSMLLLLLLLLALVSDLGSSLVCFLGNGAGVLSQNDSLKKLELSSCKLKNTSLTRLRLANNLISETGGMLLAGEEEKVAHASLLRVQKECSRKKQATESKEPSELAAQIRVLKRKEQKILEYEFRIGKALAARKEAEKILGEEKRMFEEAQGEWRMKIDEAQGELNELLQAVEDAERRLEEKTTEKQLLLKTHAERMEVLGVEEGRRGSQEAGDREGHQAARGGGEQLNKLIAEATMQLADVEQSKKERVEGLRSELEQNQQQILELEKETRAAQEKLRQLEAEKQQASRTHAIESTSAGGRERRNHRQLNHQQQQQQRRRRRRRSESEKQEVDCVNRREVKEEEVQEWR</sequence>
<reference evidence="3 5" key="1">
    <citation type="journal article" date="2012" name="Nature">
        <title>Algal genomes reveal evolutionary mosaicism and the fate of nucleomorphs.</title>
        <authorList>
            <consortium name="DOE Joint Genome Institute"/>
            <person name="Curtis B.A."/>
            <person name="Tanifuji G."/>
            <person name="Burki F."/>
            <person name="Gruber A."/>
            <person name="Irimia M."/>
            <person name="Maruyama S."/>
            <person name="Arias M.C."/>
            <person name="Ball S.G."/>
            <person name="Gile G.H."/>
            <person name="Hirakawa Y."/>
            <person name="Hopkins J.F."/>
            <person name="Kuo A."/>
            <person name="Rensing S.A."/>
            <person name="Schmutz J."/>
            <person name="Symeonidi A."/>
            <person name="Elias M."/>
            <person name="Eveleigh R.J."/>
            <person name="Herman E.K."/>
            <person name="Klute M.J."/>
            <person name="Nakayama T."/>
            <person name="Obornik M."/>
            <person name="Reyes-Prieto A."/>
            <person name="Armbrust E.V."/>
            <person name="Aves S.J."/>
            <person name="Beiko R.G."/>
            <person name="Coutinho P."/>
            <person name="Dacks J.B."/>
            <person name="Durnford D.G."/>
            <person name="Fast N.M."/>
            <person name="Green B.R."/>
            <person name="Grisdale C.J."/>
            <person name="Hempel F."/>
            <person name="Henrissat B."/>
            <person name="Hoppner M.P."/>
            <person name="Ishida K."/>
            <person name="Kim E."/>
            <person name="Koreny L."/>
            <person name="Kroth P.G."/>
            <person name="Liu Y."/>
            <person name="Malik S.B."/>
            <person name="Maier U.G."/>
            <person name="McRose D."/>
            <person name="Mock T."/>
            <person name="Neilson J.A."/>
            <person name="Onodera N.T."/>
            <person name="Poole A.M."/>
            <person name="Pritham E.J."/>
            <person name="Richards T.A."/>
            <person name="Rocap G."/>
            <person name="Roy S.W."/>
            <person name="Sarai C."/>
            <person name="Schaack S."/>
            <person name="Shirato S."/>
            <person name="Slamovits C.H."/>
            <person name="Spencer D.F."/>
            <person name="Suzuki S."/>
            <person name="Worden A.Z."/>
            <person name="Zauner S."/>
            <person name="Barry K."/>
            <person name="Bell C."/>
            <person name="Bharti A.K."/>
            <person name="Crow J.A."/>
            <person name="Grimwood J."/>
            <person name="Kramer R."/>
            <person name="Lindquist E."/>
            <person name="Lucas S."/>
            <person name="Salamov A."/>
            <person name="McFadden G.I."/>
            <person name="Lane C.E."/>
            <person name="Keeling P.J."/>
            <person name="Gray M.W."/>
            <person name="Grigoriev I.V."/>
            <person name="Archibald J.M."/>
        </authorList>
    </citation>
    <scope>NUCLEOTIDE SEQUENCE</scope>
    <source>
        <strain evidence="3 5">CCMP2712</strain>
    </source>
</reference>
<dbReference type="InterPro" id="IPR001611">
    <property type="entry name" value="Leu-rich_rpt"/>
</dbReference>
<feature type="compositionally biased region" description="Basic and acidic residues" evidence="2">
    <location>
        <begin position="635"/>
        <end position="646"/>
    </location>
</feature>
<dbReference type="GeneID" id="17293272"/>
<protein>
    <submittedName>
        <fullName evidence="3 4">Uncharacterized protein</fullName>
    </submittedName>
</protein>
<name>L1IJU8_GUITC</name>
<evidence type="ECO:0000313" key="4">
    <source>
        <dbReference type="EnsemblProtists" id="EKX36511"/>
    </source>
</evidence>
<dbReference type="EMBL" id="JH993072">
    <property type="protein sequence ID" value="EKX36511.1"/>
    <property type="molecule type" value="Genomic_DNA"/>
</dbReference>
<dbReference type="eggNOG" id="KOG4308">
    <property type="taxonomic scope" value="Eukaryota"/>
</dbReference>
<evidence type="ECO:0000313" key="5">
    <source>
        <dbReference type="Proteomes" id="UP000011087"/>
    </source>
</evidence>
<dbReference type="InterPro" id="IPR032675">
    <property type="entry name" value="LRR_dom_sf"/>
</dbReference>
<dbReference type="SMART" id="SM00368">
    <property type="entry name" value="LRR_RI"/>
    <property type="match status" value="9"/>
</dbReference>
<feature type="coiled-coil region" evidence="1">
    <location>
        <begin position="492"/>
        <end position="551"/>
    </location>
</feature>
<dbReference type="Pfam" id="PF13516">
    <property type="entry name" value="LRR_6"/>
    <property type="match status" value="6"/>
</dbReference>
<feature type="compositionally biased region" description="Polar residues" evidence="2">
    <location>
        <begin position="647"/>
        <end position="658"/>
    </location>
</feature>
<dbReference type="AlphaFoldDB" id="L1IJU8"/>
<feature type="region of interest" description="Disordered" evidence="2">
    <location>
        <begin position="562"/>
        <end position="581"/>
    </location>
</feature>
<dbReference type="RefSeq" id="XP_005823491.1">
    <property type="nucleotide sequence ID" value="XM_005823434.1"/>
</dbReference>
<gene>
    <name evidence="3" type="ORF">GUITHDRAFT_165715</name>
</gene>
<dbReference type="KEGG" id="gtt:GUITHDRAFT_165715"/>
<dbReference type="PANTHER" id="PTHR24114">
    <property type="entry name" value="LEUCINE RICH REPEAT FAMILY PROTEIN"/>
    <property type="match status" value="1"/>
</dbReference>
<reference evidence="5" key="2">
    <citation type="submission" date="2012-11" db="EMBL/GenBank/DDBJ databases">
        <authorList>
            <person name="Kuo A."/>
            <person name="Curtis B.A."/>
            <person name="Tanifuji G."/>
            <person name="Burki F."/>
            <person name="Gruber A."/>
            <person name="Irimia M."/>
            <person name="Maruyama S."/>
            <person name="Arias M.C."/>
            <person name="Ball S.G."/>
            <person name="Gile G.H."/>
            <person name="Hirakawa Y."/>
            <person name="Hopkins J.F."/>
            <person name="Rensing S.A."/>
            <person name="Schmutz J."/>
            <person name="Symeonidi A."/>
            <person name="Elias M."/>
            <person name="Eveleigh R.J."/>
            <person name="Herman E.K."/>
            <person name="Klute M.J."/>
            <person name="Nakayama T."/>
            <person name="Obornik M."/>
            <person name="Reyes-Prieto A."/>
            <person name="Armbrust E.V."/>
            <person name="Aves S.J."/>
            <person name="Beiko R.G."/>
            <person name="Coutinho P."/>
            <person name="Dacks J.B."/>
            <person name="Durnford D.G."/>
            <person name="Fast N.M."/>
            <person name="Green B.R."/>
            <person name="Grisdale C."/>
            <person name="Hempe F."/>
            <person name="Henrissat B."/>
            <person name="Hoppner M.P."/>
            <person name="Ishida K.-I."/>
            <person name="Kim E."/>
            <person name="Koreny L."/>
            <person name="Kroth P.G."/>
            <person name="Liu Y."/>
            <person name="Malik S.-B."/>
            <person name="Maier U.G."/>
            <person name="McRose D."/>
            <person name="Mock T."/>
            <person name="Neilson J.A."/>
            <person name="Onodera N.T."/>
            <person name="Poole A.M."/>
            <person name="Pritham E.J."/>
            <person name="Richards T.A."/>
            <person name="Rocap G."/>
            <person name="Roy S.W."/>
            <person name="Sarai C."/>
            <person name="Schaack S."/>
            <person name="Shirato S."/>
            <person name="Slamovits C.H."/>
            <person name="Spencer D.F."/>
            <person name="Suzuki S."/>
            <person name="Worden A.Z."/>
            <person name="Zauner S."/>
            <person name="Barry K."/>
            <person name="Bell C."/>
            <person name="Bharti A.K."/>
            <person name="Crow J.A."/>
            <person name="Grimwood J."/>
            <person name="Kramer R."/>
            <person name="Lindquist E."/>
            <person name="Lucas S."/>
            <person name="Salamov A."/>
            <person name="McFadden G.I."/>
            <person name="Lane C.E."/>
            <person name="Keeling P.J."/>
            <person name="Gray M.W."/>
            <person name="Grigoriev I.V."/>
            <person name="Archibald J.M."/>
        </authorList>
    </citation>
    <scope>NUCLEOTIDE SEQUENCE</scope>
    <source>
        <strain evidence="5">CCMP2712</strain>
    </source>
</reference>